<protein>
    <recommendedName>
        <fullName evidence="5">DNA polymerase III subunit gamma/tau</fullName>
    </recommendedName>
</protein>
<dbReference type="Proteomes" id="UP000198701">
    <property type="component" value="Unassembled WGS sequence"/>
</dbReference>
<evidence type="ECO:0000256" key="2">
    <source>
        <dbReference type="SAM" id="Phobius"/>
    </source>
</evidence>
<reference evidence="3 4" key="1">
    <citation type="submission" date="2016-10" db="EMBL/GenBank/DDBJ databases">
        <authorList>
            <person name="de Groot N.N."/>
        </authorList>
    </citation>
    <scope>NUCLEOTIDE SEQUENCE [LARGE SCALE GENOMIC DNA]</scope>
    <source>
        <strain evidence="3 4">CGMCC 1.5382</strain>
    </source>
</reference>
<feature type="region of interest" description="Disordered" evidence="1">
    <location>
        <begin position="1"/>
        <end position="74"/>
    </location>
</feature>
<feature type="transmembrane region" description="Helical" evidence="2">
    <location>
        <begin position="129"/>
        <end position="154"/>
    </location>
</feature>
<accession>A0A1G9F918</accession>
<organism evidence="3 4">
    <name type="scientific">Cryobacterium psychrotolerans</name>
    <dbReference type="NCBI Taxonomy" id="386301"/>
    <lineage>
        <taxon>Bacteria</taxon>
        <taxon>Bacillati</taxon>
        <taxon>Actinomycetota</taxon>
        <taxon>Actinomycetes</taxon>
        <taxon>Micrococcales</taxon>
        <taxon>Microbacteriaceae</taxon>
        <taxon>Cryobacterium</taxon>
    </lineage>
</organism>
<dbReference type="AlphaFoldDB" id="A0A1G9F918"/>
<feature type="transmembrane region" description="Helical" evidence="2">
    <location>
        <begin position="95"/>
        <end position="117"/>
    </location>
</feature>
<feature type="compositionally biased region" description="Pro residues" evidence="1">
    <location>
        <begin position="52"/>
        <end position="66"/>
    </location>
</feature>
<dbReference type="STRING" id="386301.SAMN05216282_11527"/>
<evidence type="ECO:0008006" key="5">
    <source>
        <dbReference type="Google" id="ProtNLM"/>
    </source>
</evidence>
<feature type="transmembrane region" description="Helical" evidence="2">
    <location>
        <begin position="166"/>
        <end position="186"/>
    </location>
</feature>
<proteinExistence type="predicted"/>
<dbReference type="RefSeq" id="WP_092324229.1">
    <property type="nucleotide sequence ID" value="NZ_FNFU01000015.1"/>
</dbReference>
<evidence type="ECO:0000256" key="1">
    <source>
        <dbReference type="SAM" id="MobiDB-lite"/>
    </source>
</evidence>
<dbReference type="EMBL" id="FNFU01000015">
    <property type="protein sequence ID" value="SDK84884.1"/>
    <property type="molecule type" value="Genomic_DNA"/>
</dbReference>
<dbReference type="OrthoDB" id="4981704at2"/>
<sequence length="187" mass="18847">MTSHRDDDALGWAGDDDPTLASGPARGQHAPEAGPDAGTGAKAEPETAPVAEPAPEPAPEAEPPADIPDGWSVAGPTTAVEAQAAREAAAPASSAALIALGVFAGIYLLYTIGWFLGVGRIENSLIEPVARFMFSLGLGLAVAAPAAWFGATYWLTSGHGNARISWLLAGAVLLAPLPFILGTGGIS</sequence>
<evidence type="ECO:0000313" key="4">
    <source>
        <dbReference type="Proteomes" id="UP000198701"/>
    </source>
</evidence>
<keyword evidence="2" id="KW-0812">Transmembrane</keyword>
<name>A0A1G9F918_9MICO</name>
<keyword evidence="2" id="KW-0472">Membrane</keyword>
<keyword evidence="4" id="KW-1185">Reference proteome</keyword>
<keyword evidence="2" id="KW-1133">Transmembrane helix</keyword>
<evidence type="ECO:0000313" key="3">
    <source>
        <dbReference type="EMBL" id="SDK84884.1"/>
    </source>
</evidence>
<gene>
    <name evidence="3" type="ORF">SAMN05216282_11527</name>
</gene>